<gene>
    <name evidence="17" type="ORF">FBUS_01853</name>
</gene>
<comment type="catalytic activity">
    <reaction evidence="1">
        <text>S-ubiquitinyl-[E2 ubiquitin-conjugating enzyme]-L-cysteine + [acceptor protein]-L-lysine = [E2 ubiquitin-conjugating enzyme]-L-cysteine + N(6)-ubiquitinyl-[acceptor protein]-L-lysine.</text>
        <dbReference type="EC" id="2.3.2.27"/>
    </reaction>
</comment>
<feature type="domain" description="RING-type" evidence="16">
    <location>
        <begin position="189"/>
        <end position="225"/>
    </location>
</feature>
<evidence type="ECO:0000256" key="4">
    <source>
        <dbReference type="ARBA" id="ARBA00012483"/>
    </source>
</evidence>
<comment type="subcellular location">
    <subcellularLocation>
        <location evidence="2">Nucleus</location>
    </subcellularLocation>
</comment>
<dbReference type="GO" id="GO:0008270">
    <property type="term" value="F:zinc ion binding"/>
    <property type="evidence" value="ECO:0007669"/>
    <property type="project" value="UniProtKB-KW"/>
</dbReference>
<dbReference type="EMBL" id="LUCM01009787">
    <property type="protein sequence ID" value="KAA0186388.1"/>
    <property type="molecule type" value="Genomic_DNA"/>
</dbReference>
<evidence type="ECO:0000256" key="15">
    <source>
        <dbReference type="SAM" id="MobiDB-lite"/>
    </source>
</evidence>
<keyword evidence="6" id="KW-0808">Transferase</keyword>
<keyword evidence="11" id="KW-0539">Nucleus</keyword>
<reference evidence="17" key="1">
    <citation type="submission" date="2019-05" db="EMBL/GenBank/DDBJ databases">
        <title>Annotation for the trematode Fasciolopsis buski.</title>
        <authorList>
            <person name="Choi Y.-J."/>
        </authorList>
    </citation>
    <scope>NUCLEOTIDE SEQUENCE</scope>
    <source>
        <strain evidence="17">HT</strain>
        <tissue evidence="17">Whole worm</tissue>
    </source>
</reference>
<feature type="region of interest" description="Disordered" evidence="15">
    <location>
        <begin position="324"/>
        <end position="373"/>
    </location>
</feature>
<feature type="compositionally biased region" description="Low complexity" evidence="15">
    <location>
        <begin position="438"/>
        <end position="458"/>
    </location>
</feature>
<dbReference type="Gene3D" id="6.10.140.2210">
    <property type="match status" value="1"/>
</dbReference>
<evidence type="ECO:0000313" key="17">
    <source>
        <dbReference type="EMBL" id="KAA0186388.1"/>
    </source>
</evidence>
<dbReference type="UniPathway" id="UPA00143"/>
<dbReference type="InterPro" id="IPR013083">
    <property type="entry name" value="Znf_RING/FYVE/PHD"/>
</dbReference>
<feature type="compositionally biased region" description="Low complexity" evidence="15">
    <location>
        <begin position="1"/>
        <end position="18"/>
    </location>
</feature>
<sequence length="555" mass="60068">MTSVSSHRSRSRASSNRSSPDERSSHSRSVSHRRSPGSDFDRSGSHSSDRSRSRTRTRSHSRFRSRSRSRSGSRYLRSHSHSNSGSKRFCSRSWSRSRSGDHRSYFSHSRSRTRSRSSSYRDGHRHSYPHSSSRSRSPGSSGRSRSRSAGSPHSPIGAKYSRDRSKRMKWNNAIWLVGEKAKDVVFHFCDVCDLPVVIYGRLLPCKHVLCFNCAAKLPNKCNRCNKTIQTIERCLVGGIFMCFESDGCRRTYLSQRDLQAHIDHRHKGGATIQANKTKCTIPPTGSAIPSVVLSKAKLDDPARGEHQFKTSHVMPQKKLLPTPLSIPQQMKHSSTSNSSGIAGSQSSTSCFPNTGKPMGLLPLPTQPASHSATLSGSRLPIAVNHPLRLRGLTSFPTLPQFSTPPPGSARNIAPLAVMNPAIPPPSLPTPAGPPPSGPSGSTPSPLGSQQQQQQAQAFGNASALAALAAALNVQSKASSLTSRPDNVLTSGGPLQTTGINLSLISNVLRNASAAWNQAGAQLPNLSNITQQGNLQGPNQLLNNRSGGLNMRRFPP</sequence>
<evidence type="ECO:0000256" key="7">
    <source>
        <dbReference type="ARBA" id="ARBA00022723"/>
    </source>
</evidence>
<evidence type="ECO:0000256" key="3">
    <source>
        <dbReference type="ARBA" id="ARBA00004906"/>
    </source>
</evidence>
<feature type="region of interest" description="Disordered" evidence="15">
    <location>
        <begin position="1"/>
        <end position="163"/>
    </location>
</feature>
<comment type="similarity">
    <text evidence="12">Belongs to the Hakai family.</text>
</comment>
<dbReference type="EC" id="2.3.2.27" evidence="4"/>
<evidence type="ECO:0000256" key="12">
    <source>
        <dbReference type="ARBA" id="ARBA00038499"/>
    </source>
</evidence>
<keyword evidence="9" id="KW-0833">Ubl conjugation pathway</keyword>
<feature type="compositionally biased region" description="Pro residues" evidence="15">
    <location>
        <begin position="421"/>
        <end position="437"/>
    </location>
</feature>
<dbReference type="InterPro" id="IPR041042">
    <property type="entry name" value="Znf_Hakai"/>
</dbReference>
<dbReference type="AlphaFoldDB" id="A0A8E0RL63"/>
<feature type="compositionally biased region" description="Basic residues" evidence="15">
    <location>
        <begin position="53"/>
        <end position="80"/>
    </location>
</feature>
<dbReference type="CDD" id="cd16508">
    <property type="entry name" value="RING-HC_HAKAI-like"/>
    <property type="match status" value="1"/>
</dbReference>
<name>A0A8E0RL63_9TREM</name>
<feature type="compositionally biased region" description="Basic and acidic residues" evidence="15">
    <location>
        <begin position="39"/>
        <end position="52"/>
    </location>
</feature>
<feature type="compositionally biased region" description="Low complexity" evidence="15">
    <location>
        <begin position="333"/>
        <end position="349"/>
    </location>
</feature>
<keyword evidence="8 14" id="KW-0863">Zinc-finger</keyword>
<dbReference type="GO" id="GO:0016567">
    <property type="term" value="P:protein ubiquitination"/>
    <property type="evidence" value="ECO:0007669"/>
    <property type="project" value="UniProtKB-UniPathway"/>
</dbReference>
<comment type="pathway">
    <text evidence="3">Protein modification; protein ubiquitination.</text>
</comment>
<accession>A0A8E0RL63</accession>
<dbReference type="Proteomes" id="UP000728185">
    <property type="component" value="Unassembled WGS sequence"/>
</dbReference>
<dbReference type="GO" id="GO:0005634">
    <property type="term" value="C:nucleus"/>
    <property type="evidence" value="ECO:0007669"/>
    <property type="project" value="UniProtKB-SubCell"/>
</dbReference>
<feature type="compositionally biased region" description="Low complexity" evidence="15">
    <location>
        <begin position="129"/>
        <end position="155"/>
    </location>
</feature>
<dbReference type="PROSITE" id="PS00518">
    <property type="entry name" value="ZF_RING_1"/>
    <property type="match status" value="1"/>
</dbReference>
<protein>
    <recommendedName>
        <fullName evidence="13">E3 ubiquitin-protein ligase Hakai</fullName>
        <ecNumber evidence="4">2.3.2.27</ecNumber>
    </recommendedName>
</protein>
<evidence type="ECO:0000256" key="13">
    <source>
        <dbReference type="ARBA" id="ARBA00041081"/>
    </source>
</evidence>
<evidence type="ECO:0000259" key="16">
    <source>
        <dbReference type="PROSITE" id="PS50089"/>
    </source>
</evidence>
<dbReference type="Gene3D" id="3.30.40.10">
    <property type="entry name" value="Zinc/RING finger domain, C3HC4 (zinc finger)"/>
    <property type="match status" value="1"/>
</dbReference>
<keyword evidence="10" id="KW-0862">Zinc</keyword>
<comment type="caution">
    <text evidence="17">The sequence shown here is derived from an EMBL/GenBank/DDBJ whole genome shotgun (WGS) entry which is preliminary data.</text>
</comment>
<evidence type="ECO:0000256" key="14">
    <source>
        <dbReference type="PROSITE-ProRule" id="PRU00175"/>
    </source>
</evidence>
<evidence type="ECO:0000256" key="5">
    <source>
        <dbReference type="ARBA" id="ARBA00022473"/>
    </source>
</evidence>
<dbReference type="InterPro" id="IPR040380">
    <property type="entry name" value="HAKAI-like_RING-HC"/>
</dbReference>
<keyword evidence="5" id="KW-0217">Developmental protein</keyword>
<evidence type="ECO:0000256" key="9">
    <source>
        <dbReference type="ARBA" id="ARBA00022786"/>
    </source>
</evidence>
<evidence type="ECO:0000313" key="18">
    <source>
        <dbReference type="Proteomes" id="UP000728185"/>
    </source>
</evidence>
<dbReference type="PANTHER" id="PTHR13480:SF0">
    <property type="entry name" value="E3 UBIQUITIN-PROTEIN LIGASE HAKAI"/>
    <property type="match status" value="1"/>
</dbReference>
<evidence type="ECO:0000256" key="11">
    <source>
        <dbReference type="ARBA" id="ARBA00023242"/>
    </source>
</evidence>
<dbReference type="GO" id="GO:0061630">
    <property type="term" value="F:ubiquitin protein ligase activity"/>
    <property type="evidence" value="ECO:0007669"/>
    <property type="project" value="UniProtKB-EC"/>
</dbReference>
<keyword evidence="18" id="KW-1185">Reference proteome</keyword>
<evidence type="ECO:0000256" key="10">
    <source>
        <dbReference type="ARBA" id="ARBA00022833"/>
    </source>
</evidence>
<evidence type="ECO:0000256" key="1">
    <source>
        <dbReference type="ARBA" id="ARBA00000900"/>
    </source>
</evidence>
<dbReference type="PROSITE" id="PS50089">
    <property type="entry name" value="ZF_RING_2"/>
    <property type="match status" value="1"/>
</dbReference>
<dbReference type="InterPro" id="IPR017907">
    <property type="entry name" value="Znf_RING_CS"/>
</dbReference>
<dbReference type="GO" id="GO:0030155">
    <property type="term" value="P:regulation of cell adhesion"/>
    <property type="evidence" value="ECO:0007669"/>
    <property type="project" value="TreeGrafter"/>
</dbReference>
<dbReference type="Pfam" id="PF18408">
    <property type="entry name" value="zf_Hakai"/>
    <property type="match status" value="1"/>
</dbReference>
<dbReference type="InterPro" id="IPR001841">
    <property type="entry name" value="Znf_RING"/>
</dbReference>
<evidence type="ECO:0000256" key="8">
    <source>
        <dbReference type="ARBA" id="ARBA00022771"/>
    </source>
</evidence>
<proteinExistence type="inferred from homology"/>
<dbReference type="PANTHER" id="PTHR13480">
    <property type="entry name" value="E3 UBIQUITIN-PROTEIN LIGASE HAKAI-RELATED"/>
    <property type="match status" value="1"/>
</dbReference>
<evidence type="ECO:0000256" key="6">
    <source>
        <dbReference type="ARBA" id="ARBA00022679"/>
    </source>
</evidence>
<keyword evidence="7" id="KW-0479">Metal-binding</keyword>
<evidence type="ECO:0000256" key="2">
    <source>
        <dbReference type="ARBA" id="ARBA00004123"/>
    </source>
</evidence>
<dbReference type="OrthoDB" id="547746at2759"/>
<feature type="compositionally biased region" description="Low complexity" evidence="15">
    <location>
        <begin position="86"/>
        <end position="97"/>
    </location>
</feature>
<organism evidence="17 18">
    <name type="scientific">Fasciolopsis buskii</name>
    <dbReference type="NCBI Taxonomy" id="27845"/>
    <lineage>
        <taxon>Eukaryota</taxon>
        <taxon>Metazoa</taxon>
        <taxon>Spiralia</taxon>
        <taxon>Lophotrochozoa</taxon>
        <taxon>Platyhelminthes</taxon>
        <taxon>Trematoda</taxon>
        <taxon>Digenea</taxon>
        <taxon>Plagiorchiida</taxon>
        <taxon>Echinostomata</taxon>
        <taxon>Echinostomatoidea</taxon>
        <taxon>Fasciolidae</taxon>
        <taxon>Fasciolopsis</taxon>
    </lineage>
</organism>
<dbReference type="InterPro" id="IPR040383">
    <property type="entry name" value="HAKAI/CBLL2"/>
</dbReference>
<feature type="region of interest" description="Disordered" evidence="15">
    <location>
        <begin position="418"/>
        <end position="458"/>
    </location>
</feature>